<dbReference type="Gene3D" id="1.10.150.50">
    <property type="entry name" value="Transcription Factor, Ets-1"/>
    <property type="match status" value="1"/>
</dbReference>
<name>A0A8J2X4W9_9STRA</name>
<feature type="domain" description="SAM" evidence="2">
    <location>
        <begin position="24"/>
        <end position="88"/>
    </location>
</feature>
<reference evidence="3" key="1">
    <citation type="submission" date="2021-11" db="EMBL/GenBank/DDBJ databases">
        <authorList>
            <consortium name="Genoscope - CEA"/>
            <person name="William W."/>
        </authorList>
    </citation>
    <scope>NUCLEOTIDE SEQUENCE</scope>
</reference>
<evidence type="ECO:0000313" key="4">
    <source>
        <dbReference type="Proteomes" id="UP000789595"/>
    </source>
</evidence>
<dbReference type="EMBL" id="CAKKNE010000006">
    <property type="protein sequence ID" value="CAH0379623.1"/>
    <property type="molecule type" value="Genomic_DNA"/>
</dbReference>
<feature type="transmembrane region" description="Helical" evidence="1">
    <location>
        <begin position="290"/>
        <end position="315"/>
    </location>
</feature>
<sequence length="705" mass="76251">MIDALCGVTPEEDYVLPDGDVETWSVNQVAGWAATKLSARTAQALRTNEVDGALLVEMSKADIRTELGIPSLRDRNALSAAIAELAPRKKAAKQPSWWPSPRPRSEKADETIIAVAPEAGEAEATEDERDMEESLWEAALLVGAPETSLGDAATTVGLLVLMVATQLIFLYVAAQLGYDKAITAETVSEFRKFRVEIAHDVQYYDAARGVSLARKVCSELAYNEVAASQVDQFAVLKTYAGMQDRLWPQGVLLCIIALLVWTFTIVGSVLKAGMTLYSVLRMDVGPARTAWGVILQVVRLCICCVLAWFVAALLVAHVQPQRELFVKARDALCAGELDFIYASDAAGIVAWAHTPGARVDRLEERNFPDGGGAGADLTMDDNMDWSFREWTVQTVLRQLGRDHFIGVDAAGNATCYDACYLWDEATGATLGSNPAAPACCLATKTRLPVAAGGSWSVAQQKQRSVEDAVVTWNSGCEDTLDLQFELDLQIRGAVGDAVSRDACGGSCPPSKPFCDATTKSCIAPSCSDVARYCHDNDDIGLRARLFCPRTCGCDDPRSSLVLANPNQGCGRNCMRAGGYMARLQDTPCEDVEYNDTAYNAYLDNWERVGWTWPQDFAASAVSLSLQLRWGCWVLPWLELGPTNLCVEGGANWPIRPLSYFCPATCGCRAGDPHCPLTCPARESYDCAEDLATGNGGVCPVGAWTP</sequence>
<evidence type="ECO:0000256" key="1">
    <source>
        <dbReference type="SAM" id="Phobius"/>
    </source>
</evidence>
<gene>
    <name evidence="3" type="ORF">PECAL_6P12510</name>
</gene>
<comment type="caution">
    <text evidence="3">The sequence shown here is derived from an EMBL/GenBank/DDBJ whole genome shotgun (WGS) entry which is preliminary data.</text>
</comment>
<evidence type="ECO:0000313" key="3">
    <source>
        <dbReference type="EMBL" id="CAH0379623.1"/>
    </source>
</evidence>
<keyword evidence="4" id="KW-1185">Reference proteome</keyword>
<dbReference type="SUPFAM" id="SSF47769">
    <property type="entry name" value="SAM/Pointed domain"/>
    <property type="match status" value="1"/>
</dbReference>
<feature type="transmembrane region" description="Helical" evidence="1">
    <location>
        <begin position="250"/>
        <end position="270"/>
    </location>
</feature>
<dbReference type="Pfam" id="PF07647">
    <property type="entry name" value="SAM_2"/>
    <property type="match status" value="1"/>
</dbReference>
<keyword evidence="1" id="KW-0812">Transmembrane</keyword>
<evidence type="ECO:0000259" key="2">
    <source>
        <dbReference type="PROSITE" id="PS50105"/>
    </source>
</evidence>
<proteinExistence type="predicted"/>
<protein>
    <recommendedName>
        <fullName evidence="2">SAM domain-containing protein</fullName>
    </recommendedName>
</protein>
<organism evidence="3 4">
    <name type="scientific">Pelagomonas calceolata</name>
    <dbReference type="NCBI Taxonomy" id="35677"/>
    <lineage>
        <taxon>Eukaryota</taxon>
        <taxon>Sar</taxon>
        <taxon>Stramenopiles</taxon>
        <taxon>Ochrophyta</taxon>
        <taxon>Pelagophyceae</taxon>
        <taxon>Pelagomonadales</taxon>
        <taxon>Pelagomonadaceae</taxon>
        <taxon>Pelagomonas</taxon>
    </lineage>
</organism>
<dbReference type="AlphaFoldDB" id="A0A8J2X4W9"/>
<dbReference type="Proteomes" id="UP000789595">
    <property type="component" value="Unassembled WGS sequence"/>
</dbReference>
<feature type="transmembrane region" description="Helical" evidence="1">
    <location>
        <begin position="156"/>
        <end position="174"/>
    </location>
</feature>
<keyword evidence="1" id="KW-0472">Membrane</keyword>
<dbReference type="OrthoDB" id="419216at2759"/>
<dbReference type="InterPro" id="IPR001660">
    <property type="entry name" value="SAM"/>
</dbReference>
<dbReference type="InterPro" id="IPR013761">
    <property type="entry name" value="SAM/pointed_sf"/>
</dbReference>
<keyword evidence="1" id="KW-1133">Transmembrane helix</keyword>
<accession>A0A8J2X4W9</accession>
<dbReference type="PROSITE" id="PS50105">
    <property type="entry name" value="SAM_DOMAIN"/>
    <property type="match status" value="1"/>
</dbReference>